<proteinExistence type="predicted"/>
<feature type="transmembrane region" description="Helical" evidence="1">
    <location>
        <begin position="245"/>
        <end position="263"/>
    </location>
</feature>
<feature type="transmembrane region" description="Helical" evidence="1">
    <location>
        <begin position="796"/>
        <end position="820"/>
    </location>
</feature>
<feature type="transmembrane region" description="Helical" evidence="1">
    <location>
        <begin position="417"/>
        <end position="437"/>
    </location>
</feature>
<feature type="transmembrane region" description="Helical" evidence="1">
    <location>
        <begin position="268"/>
        <end position="289"/>
    </location>
</feature>
<evidence type="ECO:0000313" key="3">
    <source>
        <dbReference type="Proteomes" id="UP000256424"/>
    </source>
</evidence>
<feature type="transmembrane region" description="Helical" evidence="1">
    <location>
        <begin position="12"/>
        <end position="32"/>
    </location>
</feature>
<keyword evidence="1" id="KW-0812">Transmembrane</keyword>
<feature type="transmembrane region" description="Helical" evidence="1">
    <location>
        <begin position="335"/>
        <end position="355"/>
    </location>
</feature>
<feature type="transmembrane region" description="Helical" evidence="1">
    <location>
        <begin position="741"/>
        <end position="760"/>
    </location>
</feature>
<gene>
    <name evidence="2" type="ORF">CQA66_00130</name>
</gene>
<accession>A0A3D8J885</accession>
<keyword evidence="3" id="KW-1185">Reference proteome</keyword>
<feature type="transmembrane region" description="Helical" evidence="1">
    <location>
        <begin position="772"/>
        <end position="790"/>
    </location>
</feature>
<keyword evidence="1" id="KW-1133">Transmembrane helix</keyword>
<dbReference type="EMBL" id="NXLW01000001">
    <property type="protein sequence ID" value="RDU73642.1"/>
    <property type="molecule type" value="Genomic_DNA"/>
</dbReference>
<feature type="transmembrane region" description="Helical" evidence="1">
    <location>
        <begin position="295"/>
        <end position="315"/>
    </location>
</feature>
<dbReference type="SUPFAM" id="SSF82866">
    <property type="entry name" value="Multidrug efflux transporter AcrB transmembrane domain"/>
    <property type="match status" value="2"/>
</dbReference>
<dbReference type="PANTHER" id="PTHR33406">
    <property type="entry name" value="MEMBRANE PROTEIN MJ1562-RELATED"/>
    <property type="match status" value="1"/>
</dbReference>
<evidence type="ECO:0000256" key="1">
    <source>
        <dbReference type="SAM" id="Phobius"/>
    </source>
</evidence>
<dbReference type="AlphaFoldDB" id="A0A3D8J885"/>
<feature type="transmembrane region" description="Helical" evidence="1">
    <location>
        <begin position="361"/>
        <end position="384"/>
    </location>
</feature>
<protein>
    <recommendedName>
        <fullName evidence="4">Membrane transport protein MMPL domain-containing protein</fullName>
    </recommendedName>
</protein>
<dbReference type="RefSeq" id="WP_104763707.1">
    <property type="nucleotide sequence ID" value="NZ_FZPM01000030.1"/>
</dbReference>
<keyword evidence="1" id="KW-0472">Membrane</keyword>
<name>A0A3D8J885_9HELI</name>
<dbReference type="OrthoDB" id="5361668at2"/>
<organism evidence="2 3">
    <name type="scientific">Helicobacter aurati</name>
    <dbReference type="NCBI Taxonomy" id="137778"/>
    <lineage>
        <taxon>Bacteria</taxon>
        <taxon>Pseudomonadati</taxon>
        <taxon>Campylobacterota</taxon>
        <taxon>Epsilonproteobacteria</taxon>
        <taxon>Campylobacterales</taxon>
        <taxon>Helicobacteraceae</taxon>
        <taxon>Helicobacter</taxon>
    </lineage>
</organism>
<feature type="transmembrane region" description="Helical" evidence="1">
    <location>
        <begin position="717"/>
        <end position="735"/>
    </location>
</feature>
<comment type="caution">
    <text evidence="2">The sequence shown here is derived from an EMBL/GenBank/DDBJ whole genome shotgun (WGS) entry which is preliminary data.</text>
</comment>
<dbReference type="Proteomes" id="UP000256424">
    <property type="component" value="Unassembled WGS sequence"/>
</dbReference>
<dbReference type="Gene3D" id="1.20.1640.10">
    <property type="entry name" value="Multidrug efflux transporter AcrB transmembrane domain"/>
    <property type="match status" value="1"/>
</dbReference>
<dbReference type="PANTHER" id="PTHR33406:SF13">
    <property type="entry name" value="MEMBRANE PROTEIN YDFJ"/>
    <property type="match status" value="1"/>
</dbReference>
<dbReference type="GO" id="GO:0005886">
    <property type="term" value="C:plasma membrane"/>
    <property type="evidence" value="ECO:0007669"/>
    <property type="project" value="TreeGrafter"/>
</dbReference>
<sequence>MKKIINRIQKTLIPIIFLALSIIMIVFIILHVDKIQSNIFKLLQVELPYSNQQALQQIQKNMESEMLFLSNDSDFLLRIESLNQSYKLFTELYISPQYTQKQQQDFLATFQTLLLATLDYQTYTKILTNAQDFLHNQIQGLFNPFVFRLLPVSADLLNLASHSSLINNPNGLQIDVYKQRLYKESPEGIYYFANAKLKENFDSTMLLQFYETIKNEAKAQNIDIIIYSNSLFSSYAKREGNKESLYMGGMSLIVVALILLLAFSSLRIFYLVFVIGFSFLCGLSAVFFFLQEVHLLSLVISTSLVGLVLDFPIHWLSLNDKKMIGDSNIHVIRKFFLLSVSITSFGYALFLLSPMRFLHEIAVLSIFTLLGASLATYFLLPIFFSKHSFYSQRIFQTSVMHTITCAKYCTSTLFKPLCIIVITCGLIGAIAFIHTSFEDNIRDYSSLPDHLLQESKRFFAIMGNTQNTDILIIDSKNLPCYSDKQITTLANLSSPCECQSPLCDSAMCRIQEYSHKVSCHFLDIQRNVLQILQQKNLISDYDGITKFFLTPLEQQTLQNSLKILYDNPNFYDNYKSLGVNKQLLQDALHKLIAMPLITVEDILQSHLREKFQQFIIPQDISSSINHSQFNRESNFTESNLSNRKDYLSIIFLKNVVKNQEFFTILESFHMRVINIVELLNSEFSAIKKNALILKLSAYLIAWVILSLFFGLLKGSKIVFFVLLANMLTLFIFFIMGIQYNIFVIFGLILAGAVGIDYMLIAFNTHIHLHQRVTGILLASLTSIVSFSLLATSSTYAIFTFGLSTSLTMLFCAIFAICISINKDSSIL</sequence>
<dbReference type="InterPro" id="IPR050545">
    <property type="entry name" value="Mycobact_MmpL"/>
</dbReference>
<feature type="transmembrane region" description="Helical" evidence="1">
    <location>
        <begin position="691"/>
        <end position="712"/>
    </location>
</feature>
<evidence type="ECO:0008006" key="4">
    <source>
        <dbReference type="Google" id="ProtNLM"/>
    </source>
</evidence>
<evidence type="ECO:0000313" key="2">
    <source>
        <dbReference type="EMBL" id="RDU73642.1"/>
    </source>
</evidence>
<reference evidence="2 3" key="1">
    <citation type="submission" date="2018-04" db="EMBL/GenBank/DDBJ databases">
        <title>Novel Campyloabacter and Helicobacter Species and Strains.</title>
        <authorList>
            <person name="Mannion A.J."/>
            <person name="Shen Z."/>
            <person name="Fox J.G."/>
        </authorList>
    </citation>
    <scope>NUCLEOTIDE SEQUENCE [LARGE SCALE GENOMIC DNA]</scope>
    <source>
        <strain evidence="2 3">MIT 97-5075</strain>
    </source>
</reference>